<reference evidence="7" key="1">
    <citation type="journal article" date="2012" name="Proc. Natl. Acad. Sci. U.S.A.">
        <title>Genome sequence of the button mushroom Agaricus bisporus reveals mechanisms governing adaptation to a humic-rich ecological niche.</title>
        <authorList>
            <person name="Morin E."/>
            <person name="Kohler A."/>
            <person name="Baker A.R."/>
            <person name="Foulongne-Oriol M."/>
            <person name="Lombard V."/>
            <person name="Nagy L.G."/>
            <person name="Ohm R.A."/>
            <person name="Patyshakuliyeva A."/>
            <person name="Brun A."/>
            <person name="Aerts A.L."/>
            <person name="Bailey A.M."/>
            <person name="Billette C."/>
            <person name="Coutinho P.M."/>
            <person name="Deakin G."/>
            <person name="Doddapaneni H."/>
            <person name="Floudas D."/>
            <person name="Grimwood J."/>
            <person name="Hilden K."/>
            <person name="Kuees U."/>
            <person name="LaButti K.M."/>
            <person name="Lapidus A."/>
            <person name="Lindquist E.A."/>
            <person name="Lucas S.M."/>
            <person name="Murat C."/>
            <person name="Riley R.W."/>
            <person name="Salamov A.A."/>
            <person name="Schmutz J."/>
            <person name="Subramanian V."/>
            <person name="Woesten H.A.B."/>
            <person name="Xu J."/>
            <person name="Eastwood D.C."/>
            <person name="Foster G.D."/>
            <person name="Sonnenberg A.S."/>
            <person name="Cullen D."/>
            <person name="de Vries R.P."/>
            <person name="Lundell T."/>
            <person name="Hibbett D.S."/>
            <person name="Henrissat B."/>
            <person name="Burton K.S."/>
            <person name="Kerrigan R.W."/>
            <person name="Challen M.P."/>
            <person name="Grigoriev I.V."/>
            <person name="Martin F."/>
        </authorList>
    </citation>
    <scope>NUCLEOTIDE SEQUENCE [LARGE SCALE GENOMIC DNA]</scope>
    <source>
        <strain evidence="7">JB137-S8 / ATCC MYA-4627 / FGSC 10392</strain>
    </source>
</reference>
<feature type="region of interest" description="Disordered" evidence="3">
    <location>
        <begin position="852"/>
        <end position="1116"/>
    </location>
</feature>
<feature type="compositionally biased region" description="Low complexity" evidence="3">
    <location>
        <begin position="398"/>
        <end position="408"/>
    </location>
</feature>
<dbReference type="OMA" id="ALMTHNN"/>
<dbReference type="Proteomes" id="UP000008493">
    <property type="component" value="Unassembled WGS sequence"/>
</dbReference>
<dbReference type="GeneID" id="18831044"/>
<feature type="compositionally biased region" description="Basic and acidic residues" evidence="3">
    <location>
        <begin position="797"/>
        <end position="813"/>
    </location>
</feature>
<evidence type="ECO:0000259" key="5">
    <source>
        <dbReference type="Pfam" id="PF22972"/>
    </source>
</evidence>
<dbReference type="SUPFAM" id="SSF50729">
    <property type="entry name" value="PH domain-like"/>
    <property type="match status" value="1"/>
</dbReference>
<dbReference type="Gene3D" id="2.30.29.30">
    <property type="entry name" value="Pleckstrin-homology domain (PH domain)/Phosphotyrosine-binding domain (PTB)"/>
    <property type="match status" value="1"/>
</dbReference>
<feature type="region of interest" description="Disordered" evidence="3">
    <location>
        <begin position="398"/>
        <end position="441"/>
    </location>
</feature>
<dbReference type="RefSeq" id="XP_007328979.1">
    <property type="nucleotide sequence ID" value="XM_007328917.1"/>
</dbReference>
<protein>
    <submittedName>
        <fullName evidence="6">Uncharacterized protein</fullName>
    </submittedName>
</protein>
<dbReference type="GO" id="GO:0030289">
    <property type="term" value="C:protein phosphatase 4 complex"/>
    <property type="evidence" value="ECO:0007669"/>
    <property type="project" value="TreeGrafter"/>
</dbReference>
<feature type="compositionally biased region" description="Polar residues" evidence="3">
    <location>
        <begin position="963"/>
        <end position="979"/>
    </location>
</feature>
<feature type="compositionally biased region" description="Polar residues" evidence="3">
    <location>
        <begin position="1017"/>
        <end position="1026"/>
    </location>
</feature>
<dbReference type="STRING" id="597362.K5VZJ1"/>
<keyword evidence="7" id="KW-1185">Reference proteome</keyword>
<dbReference type="AlphaFoldDB" id="K5VZJ1"/>
<sequence length="1116" mass="124402">MDQQQHQVIKTEGIEPSLNGANTAIELVEHTPGTIAIEEAVGVTEDVGEWVQEGDQMKRVKVYELIGSRWVDQGTAFCFGQFQEDSGEALLIARSERDFNDVILRTVIRSNDVYQRQQDTLIVWTEPDGVDYALSFQDPEGCSEVWNFITEVQQHMNNAETNGLPSSPVLGPEGSVTTASIIRSGHLPSPQLGIIGEIERAIKALSRTQPVKERICEYIQQEEYIKSLIDVLRAAEDLESLENLHALCSLMQTILMLNDHTLYEHILEDDIFYGVVGMLEYDPDFPTHKANYRDFLKQAARFRQPIPMQEEVIQRKIHHTYRLQFLKDVVLARALDDSTFNVLNSCIIFNQIDIITHIQSDQMFLKEIVRLFVDEDVLIGGAQRYQIQLQMMQQQQQQMHQMHQRLQQGPDDSMDVDTAPKPIPSVSPPASAPISSPTAYSFAPPDDLTEAEINQRREVVLLIQQLCIMGKNVQLPARMALFRVLVDRGILFAVQWAMNSPEVSEVDKQMIAAGGEILSALLDHDLNGVRGHVLKQIMAIEKERAAGKRGADKAETLLEMVCRIMARSKDLAVQSLVGDALKVWMDIPSEIPPAGAGEAHAIGASKMPARKDDSGTERFLEYFYKECVHILFKPLVELQEWKSCKDNVLALTREQSNRYVYLCDLLYNFIQQHNFRSNFYVLSSNNILSRVATLLRAKDKYLRHASFRIFRLLLRQNNAHIHGLVMKHDVIKPILNLTLQESRRDNLLSCSCQEYFESMRRDNMKELIKFCMIQHEEDVRKLAETPLGGQRFELLIRRPTDTRPRPDQTRSLEAEEESYFNADDDEDDGVLPSISQQARASAMGSLIPVPSSALSPGKLLSANSSINPLKRKRRGDITARGRRPPLRSPAMKFLADYGEDEEEGSEAKQEGSDGHDSKAVDSNSTLAPSPIPMTGGLAGGPPGRPVKNEDDEDSTFDTILRGRTTTPGPRPQSPASTLTPPVRGGKRRRVIGEEDDDDEMLSRLTKPKKPQFVFAPIQQNKTTSVDSVGGPGNQQKNGETPPRKIKVKLGGFGSTLVSGSSNTTPSVQPSGMAVDPPSNENLPQTASSPSPSQSPVPSPSPSPAPSETGIKDGDTG</sequence>
<dbReference type="HOGENOM" id="CLU_004909_0_0_1"/>
<dbReference type="PANTHER" id="PTHR23318">
    <property type="entry name" value="ATP SYNTHASE GAMMA-RELATED"/>
    <property type="match status" value="1"/>
</dbReference>
<dbReference type="KEGG" id="abp:AGABI1DRAFT72653"/>
<dbReference type="InterPro" id="IPR051137">
    <property type="entry name" value="PP4R3-like"/>
</dbReference>
<feature type="compositionally biased region" description="Pro residues" evidence="3">
    <location>
        <begin position="1092"/>
        <end position="1104"/>
    </location>
</feature>
<dbReference type="EMBL" id="JH971389">
    <property type="protein sequence ID" value="EKM79939.1"/>
    <property type="molecule type" value="Genomic_DNA"/>
</dbReference>
<feature type="domain" description="PP4R3 EVH1-like" evidence="5">
    <location>
        <begin position="58"/>
        <end position="156"/>
    </location>
</feature>
<evidence type="ECO:0000313" key="6">
    <source>
        <dbReference type="EMBL" id="EKM79939.1"/>
    </source>
</evidence>
<dbReference type="InParanoid" id="K5VZJ1"/>
<dbReference type="FunCoup" id="K5VZJ1">
    <property type="interactions" value="597"/>
</dbReference>
<name>K5VZJ1_AGABU</name>
<dbReference type="Pfam" id="PF22972">
    <property type="entry name" value="EVH1_PP4R3"/>
    <property type="match status" value="1"/>
</dbReference>
<dbReference type="InterPro" id="IPR055236">
    <property type="entry name" value="EVH1_PP4R3"/>
</dbReference>
<feature type="compositionally biased region" description="Polar residues" evidence="3">
    <location>
        <begin position="1055"/>
        <end position="1069"/>
    </location>
</feature>
<evidence type="ECO:0000256" key="3">
    <source>
        <dbReference type="SAM" id="MobiDB-lite"/>
    </source>
</evidence>
<gene>
    <name evidence="6" type="ORF">AGABI1DRAFT_72653</name>
</gene>
<dbReference type="GO" id="GO:0006974">
    <property type="term" value="P:DNA damage response"/>
    <property type="evidence" value="ECO:0007669"/>
    <property type="project" value="TreeGrafter"/>
</dbReference>
<feature type="compositionally biased region" description="Pro residues" evidence="3">
    <location>
        <begin position="421"/>
        <end position="431"/>
    </location>
</feature>
<dbReference type="PANTHER" id="PTHR23318:SF0">
    <property type="entry name" value="SERINE_THREONINE-PROTEIN PHOSPHATASE 4 REGULATORY SUBUNIT 3"/>
    <property type="match status" value="1"/>
</dbReference>
<feature type="compositionally biased region" description="Acidic residues" evidence="3">
    <location>
        <begin position="814"/>
        <end position="829"/>
    </location>
</feature>
<dbReference type="Pfam" id="PF04802">
    <property type="entry name" value="PP4R3"/>
    <property type="match status" value="1"/>
</dbReference>
<evidence type="ECO:0000256" key="2">
    <source>
        <dbReference type="ARBA" id="ARBA00023242"/>
    </source>
</evidence>
<dbReference type="InterPro" id="IPR011993">
    <property type="entry name" value="PH-like_dom_sf"/>
</dbReference>
<evidence type="ECO:0000259" key="4">
    <source>
        <dbReference type="Pfam" id="PF04802"/>
    </source>
</evidence>
<evidence type="ECO:0000256" key="1">
    <source>
        <dbReference type="ARBA" id="ARBA00004123"/>
    </source>
</evidence>
<feature type="compositionally biased region" description="Basic residues" evidence="3">
    <location>
        <begin position="869"/>
        <end position="885"/>
    </location>
</feature>
<feature type="domain" description="Serine/threonine-protein phosphatase 4 regulatory subunit 3-like central" evidence="4">
    <location>
        <begin position="197"/>
        <end position="785"/>
    </location>
</feature>
<feature type="region of interest" description="Disordered" evidence="3">
    <location>
        <begin position="797"/>
        <end position="831"/>
    </location>
</feature>
<dbReference type="InterPro" id="IPR006887">
    <property type="entry name" value="P4R3-like_central_dom"/>
</dbReference>
<dbReference type="GO" id="GO:0072542">
    <property type="term" value="F:protein phosphatase activator activity"/>
    <property type="evidence" value="ECO:0007669"/>
    <property type="project" value="TreeGrafter"/>
</dbReference>
<evidence type="ECO:0000313" key="7">
    <source>
        <dbReference type="Proteomes" id="UP000008493"/>
    </source>
</evidence>
<proteinExistence type="predicted"/>
<dbReference type="eggNOG" id="KOG2175">
    <property type="taxonomic scope" value="Eukaryota"/>
</dbReference>
<dbReference type="GO" id="GO:0005654">
    <property type="term" value="C:nucleoplasm"/>
    <property type="evidence" value="ECO:0007669"/>
    <property type="project" value="TreeGrafter"/>
</dbReference>
<comment type="subcellular location">
    <subcellularLocation>
        <location evidence="1">Nucleus</location>
    </subcellularLocation>
</comment>
<accession>K5VZJ1</accession>
<keyword evidence="2" id="KW-0539">Nucleus</keyword>
<feature type="compositionally biased region" description="Low complexity" evidence="3">
    <location>
        <begin position="432"/>
        <end position="441"/>
    </location>
</feature>
<organism evidence="6 7">
    <name type="scientific">Agaricus bisporus var. burnettii (strain JB137-S8 / ATCC MYA-4627 / FGSC 10392)</name>
    <name type="common">White button mushroom</name>
    <dbReference type="NCBI Taxonomy" id="597362"/>
    <lineage>
        <taxon>Eukaryota</taxon>
        <taxon>Fungi</taxon>
        <taxon>Dikarya</taxon>
        <taxon>Basidiomycota</taxon>
        <taxon>Agaricomycotina</taxon>
        <taxon>Agaricomycetes</taxon>
        <taxon>Agaricomycetidae</taxon>
        <taxon>Agaricales</taxon>
        <taxon>Agaricineae</taxon>
        <taxon>Agaricaceae</taxon>
        <taxon>Agaricus</taxon>
    </lineage>
</organism>
<feature type="compositionally biased region" description="Basic and acidic residues" evidence="3">
    <location>
        <begin position="905"/>
        <end position="919"/>
    </location>
</feature>
<dbReference type="OrthoDB" id="27483at2759"/>